<dbReference type="OrthoDB" id="10262526at2759"/>
<dbReference type="PANTHER" id="PTHR12829:SF7">
    <property type="entry name" value="N6-ADENOSINE-METHYLTRANSFERASE CATALYTIC SUBUNIT"/>
    <property type="match status" value="1"/>
</dbReference>
<protein>
    <recommendedName>
        <fullName evidence="1">mRNA m(6)A methyltransferase</fullName>
        <ecNumber evidence="1">2.1.1.348</ecNumber>
    </recommendedName>
</protein>
<evidence type="ECO:0000256" key="5">
    <source>
        <dbReference type="ARBA" id="ARBA00048957"/>
    </source>
</evidence>
<dbReference type="AlphaFoldDB" id="A0A8H7GZ08"/>
<evidence type="ECO:0000256" key="2">
    <source>
        <dbReference type="ARBA" id="ARBA00022603"/>
    </source>
</evidence>
<dbReference type="GO" id="GO:0005634">
    <property type="term" value="C:nucleus"/>
    <property type="evidence" value="ECO:0007669"/>
    <property type="project" value="TreeGrafter"/>
</dbReference>
<evidence type="ECO:0000256" key="1">
    <source>
        <dbReference type="ARBA" id="ARBA00012160"/>
    </source>
</evidence>
<dbReference type="EC" id="2.1.1.348" evidence="1"/>
<dbReference type="SUPFAM" id="SSF53335">
    <property type="entry name" value="S-adenosyl-L-methionine-dependent methyltransferases"/>
    <property type="match status" value="1"/>
</dbReference>
<dbReference type="PANTHER" id="PTHR12829">
    <property type="entry name" value="N6-ADENOSINE-METHYLTRANSFERASE"/>
    <property type="match status" value="1"/>
</dbReference>
<accession>A0A8H7GZ08</accession>
<proteinExistence type="inferred from homology"/>
<dbReference type="GO" id="GO:0036396">
    <property type="term" value="C:RNA N6-methyladenosine methyltransferase complex"/>
    <property type="evidence" value="ECO:0007669"/>
    <property type="project" value="TreeGrafter"/>
</dbReference>
<dbReference type="InterPro" id="IPR029063">
    <property type="entry name" value="SAM-dependent_MTases_sf"/>
</dbReference>
<comment type="similarity">
    <text evidence="6">Belongs to the MT-A70-like family.</text>
</comment>
<organism evidence="7 8">
    <name type="scientific">Metschnikowia pulcherrima</name>
    <dbReference type="NCBI Taxonomy" id="27326"/>
    <lineage>
        <taxon>Eukaryota</taxon>
        <taxon>Fungi</taxon>
        <taxon>Dikarya</taxon>
        <taxon>Ascomycota</taxon>
        <taxon>Saccharomycotina</taxon>
        <taxon>Pichiomycetes</taxon>
        <taxon>Metschnikowiaceae</taxon>
        <taxon>Metschnikowia</taxon>
    </lineage>
</organism>
<evidence type="ECO:0000256" key="4">
    <source>
        <dbReference type="ARBA" id="ARBA00022691"/>
    </source>
</evidence>
<dbReference type="InterPro" id="IPR007757">
    <property type="entry name" value="MT-A70-like"/>
</dbReference>
<keyword evidence="2" id="KW-0489">Methyltransferase</keyword>
<name>A0A8H7GZ08_9ASCO</name>
<gene>
    <name evidence="7" type="ORF">HF325_000648</name>
</gene>
<dbReference type="GO" id="GO:0032259">
    <property type="term" value="P:methylation"/>
    <property type="evidence" value="ECO:0007669"/>
    <property type="project" value="UniProtKB-KW"/>
</dbReference>
<reference evidence="7" key="1">
    <citation type="submission" date="2020-10" db="EMBL/GenBank/DDBJ databases">
        <title>The Whole-Genome Sequence of Metschnikowia persimmonesis, a Novel Endophytic Yeast Species Isolated from Medicinal Plant Diospyros kaki Thumb.</title>
        <authorList>
            <person name="Rahmat E."/>
            <person name="Kang Y."/>
        </authorList>
    </citation>
    <scope>NUCLEOTIDE SEQUENCE</scope>
    <source>
        <strain evidence="7">KIOM G15050</strain>
    </source>
</reference>
<comment type="caution">
    <text evidence="7">The sequence shown here is derived from an EMBL/GenBank/DDBJ whole genome shotgun (WGS) entry which is preliminary data.</text>
</comment>
<dbReference type="Pfam" id="PF05063">
    <property type="entry name" value="MT-A70"/>
    <property type="match status" value="1"/>
</dbReference>
<evidence type="ECO:0000313" key="7">
    <source>
        <dbReference type="EMBL" id="KAF8005191.1"/>
    </source>
</evidence>
<dbReference type="EMBL" id="JACBPP010000001">
    <property type="protein sequence ID" value="KAF8005191.1"/>
    <property type="molecule type" value="Genomic_DNA"/>
</dbReference>
<dbReference type="Proteomes" id="UP000649328">
    <property type="component" value="Unassembled WGS sequence"/>
</dbReference>
<keyword evidence="8" id="KW-1185">Reference proteome</keyword>
<sequence length="526" mass="60170">MPYTEGSAIFFPLVSFLDSRKEALLDEPFNGNIENIRSIFRAECNDEFVKERAKDMPAFLDFLAEFNVISGNALVLTNETEKRFEWIKAANVSMLRRRLEAPKCEKELQISNTCFVSDANSKAEPDVGHRLMEILAKDPQTVVHCQDVAEKGFDHDLARLTEMLARPTAMVTLGIKRAQLKTSQKPFYEVCEVLDHSQTLANLCLNLKSIGLGFHELPTNAKIHKVITSCKSLLTKEVLACVKTHIHFLPLLTNNTDLYLGNCSYLDTCHKLKNCRYLHYYTLNPSQTVTDAGQPQPLLALDYTIGECHDTMLRREIPAQWINCDVRYLPFSILGKFAAIISDPAWDIHMSLPYGTCKDSELLSLPMRELQDEGVLMLWVTGRSIEIGRRALEQWGYTVSDEMIWIKLNQLRKTIVTGRTGHWLNHSKEHLLVGVKGNPVWLNRKIDIDFIVSGTRETLRKPDELYGIVDRLVGIHARKLEIFGRDNNIRPGWIRTSIYEEEVKQKYNRYQASMKKTPRPPMSGNM</sequence>
<dbReference type="GO" id="GO:0001734">
    <property type="term" value="F:mRNA m(6)A methyltransferase activity"/>
    <property type="evidence" value="ECO:0007669"/>
    <property type="project" value="UniProtKB-EC"/>
</dbReference>
<evidence type="ECO:0000313" key="8">
    <source>
        <dbReference type="Proteomes" id="UP000649328"/>
    </source>
</evidence>
<comment type="catalytic activity">
    <reaction evidence="5">
        <text>an adenosine in mRNA + S-adenosyl-L-methionine = an N(6)-methyladenosine in mRNA + S-adenosyl-L-homocysteine + H(+)</text>
        <dbReference type="Rhea" id="RHEA:55584"/>
        <dbReference type="Rhea" id="RHEA-COMP:12414"/>
        <dbReference type="Rhea" id="RHEA-COMP:12417"/>
        <dbReference type="ChEBI" id="CHEBI:15378"/>
        <dbReference type="ChEBI" id="CHEBI:57856"/>
        <dbReference type="ChEBI" id="CHEBI:59789"/>
        <dbReference type="ChEBI" id="CHEBI:74411"/>
        <dbReference type="ChEBI" id="CHEBI:74449"/>
        <dbReference type="EC" id="2.1.1.348"/>
    </reaction>
</comment>
<evidence type="ECO:0000256" key="3">
    <source>
        <dbReference type="ARBA" id="ARBA00022679"/>
    </source>
</evidence>
<keyword evidence="3" id="KW-0808">Transferase</keyword>
<keyword evidence="4" id="KW-0949">S-adenosyl-L-methionine</keyword>
<evidence type="ECO:0000256" key="6">
    <source>
        <dbReference type="PROSITE-ProRule" id="PRU00489"/>
    </source>
</evidence>
<dbReference type="PROSITE" id="PS51143">
    <property type="entry name" value="MT_A70"/>
    <property type="match status" value="1"/>
</dbReference>